<reference evidence="1" key="2">
    <citation type="journal article" date="2015" name="Fish Shellfish Immunol.">
        <title>Early steps in the European eel (Anguilla anguilla)-Vibrio vulnificus interaction in the gills: Role of the RtxA13 toxin.</title>
        <authorList>
            <person name="Callol A."/>
            <person name="Pajuelo D."/>
            <person name="Ebbesson L."/>
            <person name="Teles M."/>
            <person name="MacKenzie S."/>
            <person name="Amaro C."/>
        </authorList>
    </citation>
    <scope>NUCLEOTIDE SEQUENCE</scope>
</reference>
<sequence>MFALYSQVFIPRQCNRHTKQMTKAPHLT</sequence>
<name>A0A0E9PJ25_ANGAN</name>
<reference evidence="1" key="1">
    <citation type="submission" date="2014-11" db="EMBL/GenBank/DDBJ databases">
        <authorList>
            <person name="Amaro Gonzalez C."/>
        </authorList>
    </citation>
    <scope>NUCLEOTIDE SEQUENCE</scope>
</reference>
<dbReference type="AlphaFoldDB" id="A0A0E9PJ25"/>
<accession>A0A0E9PJ25</accession>
<dbReference type="EMBL" id="GBXM01103956">
    <property type="protein sequence ID" value="JAH04621.1"/>
    <property type="molecule type" value="Transcribed_RNA"/>
</dbReference>
<evidence type="ECO:0000313" key="1">
    <source>
        <dbReference type="EMBL" id="JAH04621.1"/>
    </source>
</evidence>
<organism evidence="1">
    <name type="scientific">Anguilla anguilla</name>
    <name type="common">European freshwater eel</name>
    <name type="synonym">Muraena anguilla</name>
    <dbReference type="NCBI Taxonomy" id="7936"/>
    <lineage>
        <taxon>Eukaryota</taxon>
        <taxon>Metazoa</taxon>
        <taxon>Chordata</taxon>
        <taxon>Craniata</taxon>
        <taxon>Vertebrata</taxon>
        <taxon>Euteleostomi</taxon>
        <taxon>Actinopterygii</taxon>
        <taxon>Neopterygii</taxon>
        <taxon>Teleostei</taxon>
        <taxon>Anguilliformes</taxon>
        <taxon>Anguillidae</taxon>
        <taxon>Anguilla</taxon>
    </lineage>
</organism>
<proteinExistence type="predicted"/>
<protein>
    <submittedName>
        <fullName evidence="1">Uncharacterized protein</fullName>
    </submittedName>
</protein>